<evidence type="ECO:0000313" key="2">
    <source>
        <dbReference type="Proteomes" id="UP000228503"/>
    </source>
</evidence>
<dbReference type="Pfam" id="PF05973">
    <property type="entry name" value="Gp49"/>
    <property type="match status" value="1"/>
</dbReference>
<accession>A0A2M7TZ33</accession>
<dbReference type="InterPro" id="IPR035093">
    <property type="entry name" value="RelE/ParE_toxin_dom_sf"/>
</dbReference>
<dbReference type="EMBL" id="PFOB01000034">
    <property type="protein sequence ID" value="PIZ63033.1"/>
    <property type="molecule type" value="Genomic_DNA"/>
</dbReference>
<reference evidence="2" key="1">
    <citation type="submission" date="2017-09" db="EMBL/GenBank/DDBJ databases">
        <title>Depth-based differentiation of microbial function through sediment-hosted aquifers and enrichment of novel symbionts in the deep terrestrial subsurface.</title>
        <authorList>
            <person name="Probst A.J."/>
            <person name="Ladd B."/>
            <person name="Jarett J.K."/>
            <person name="Geller-Mcgrath D.E."/>
            <person name="Sieber C.M.K."/>
            <person name="Emerson J.B."/>
            <person name="Anantharaman K."/>
            <person name="Thomas B.C."/>
            <person name="Malmstrom R."/>
            <person name="Stieglmeier M."/>
            <person name="Klingl A."/>
            <person name="Woyke T."/>
            <person name="Ryan C.M."/>
            <person name="Banfield J.F."/>
        </authorList>
    </citation>
    <scope>NUCLEOTIDE SEQUENCE [LARGE SCALE GENOMIC DNA]</scope>
</reference>
<protein>
    <recommendedName>
        <fullName evidence="3">Type II toxin-antitoxin system RelE/ParE family toxin</fullName>
    </recommendedName>
</protein>
<name>A0A2M7TZ33_9BACT</name>
<dbReference type="SUPFAM" id="SSF143011">
    <property type="entry name" value="RelE-like"/>
    <property type="match status" value="1"/>
</dbReference>
<evidence type="ECO:0000313" key="1">
    <source>
        <dbReference type="EMBL" id="PIZ63033.1"/>
    </source>
</evidence>
<comment type="caution">
    <text evidence="1">The sequence shown here is derived from an EMBL/GenBank/DDBJ whole genome shotgun (WGS) entry which is preliminary data.</text>
</comment>
<dbReference type="AlphaFoldDB" id="A0A2M7TZ33"/>
<sequence length="112" mass="13463">MLLLCNNMRMKKVLEIDERAAKELATFSEEVQAKFVALFQILERDGFLREPFAKRINSRVFEVRVRYQGQWRAFYAYLEKTRILVLSAFQKKTQKAPVKEIKTAEERLRRYK</sequence>
<proteinExistence type="predicted"/>
<organism evidence="1 2">
    <name type="scientific">Candidatus Roizmanbacteria bacterium CG_4_10_14_0_2_um_filter_39_13</name>
    <dbReference type="NCBI Taxonomy" id="1974825"/>
    <lineage>
        <taxon>Bacteria</taxon>
        <taxon>Candidatus Roizmaniibacteriota</taxon>
    </lineage>
</organism>
<dbReference type="Proteomes" id="UP000228503">
    <property type="component" value="Unassembled WGS sequence"/>
</dbReference>
<evidence type="ECO:0008006" key="3">
    <source>
        <dbReference type="Google" id="ProtNLM"/>
    </source>
</evidence>
<dbReference type="InterPro" id="IPR009241">
    <property type="entry name" value="HigB-like"/>
</dbReference>
<gene>
    <name evidence="1" type="ORF">COY16_02925</name>
</gene>